<dbReference type="Proteomes" id="UP000761264">
    <property type="component" value="Unassembled WGS sequence"/>
</dbReference>
<dbReference type="Gene3D" id="3.20.20.10">
    <property type="entry name" value="Alanine racemase"/>
    <property type="match status" value="1"/>
</dbReference>
<dbReference type="SMART" id="SM01119">
    <property type="entry name" value="D-ser_dehydrat"/>
    <property type="match status" value="1"/>
</dbReference>
<dbReference type="GO" id="GO:0008721">
    <property type="term" value="F:D-serine ammonia-lyase activity"/>
    <property type="evidence" value="ECO:0007669"/>
    <property type="project" value="TreeGrafter"/>
</dbReference>
<dbReference type="SUPFAM" id="SSF51419">
    <property type="entry name" value="PLP-binding barrel"/>
    <property type="match status" value="1"/>
</dbReference>
<keyword evidence="2" id="KW-0456">Lyase</keyword>
<dbReference type="InterPro" id="IPR026956">
    <property type="entry name" value="D-ser_dehydrat-like_dom"/>
</dbReference>
<evidence type="ECO:0000256" key="2">
    <source>
        <dbReference type="ARBA" id="ARBA00023239"/>
    </source>
</evidence>
<dbReference type="Gene3D" id="2.40.37.20">
    <property type="entry name" value="D-serine dehydratase-like domain"/>
    <property type="match status" value="1"/>
</dbReference>
<dbReference type="Pfam" id="PF01168">
    <property type="entry name" value="Ala_racemase_N"/>
    <property type="match status" value="1"/>
</dbReference>
<dbReference type="GO" id="GO:0036088">
    <property type="term" value="P:D-serine catabolic process"/>
    <property type="evidence" value="ECO:0007669"/>
    <property type="project" value="TreeGrafter"/>
</dbReference>
<evidence type="ECO:0000259" key="3">
    <source>
        <dbReference type="SMART" id="SM01119"/>
    </source>
</evidence>
<dbReference type="PANTHER" id="PTHR28004">
    <property type="entry name" value="ZGC:162816-RELATED"/>
    <property type="match status" value="1"/>
</dbReference>
<gene>
    <name evidence="4" type="ORF">HBA54_23640</name>
</gene>
<organism evidence="4 5">
    <name type="scientific">Pelagibius litoralis</name>
    <dbReference type="NCBI Taxonomy" id="374515"/>
    <lineage>
        <taxon>Bacteria</taxon>
        <taxon>Pseudomonadati</taxon>
        <taxon>Pseudomonadota</taxon>
        <taxon>Alphaproteobacteria</taxon>
        <taxon>Rhodospirillales</taxon>
        <taxon>Rhodovibrionaceae</taxon>
        <taxon>Pelagibius</taxon>
    </lineage>
</organism>
<feature type="domain" description="D-serine dehydratase-like" evidence="3">
    <location>
        <begin position="273"/>
        <end position="363"/>
    </location>
</feature>
<accession>A0A967F1V7</accession>
<dbReference type="InterPro" id="IPR001608">
    <property type="entry name" value="Ala_racemase_N"/>
</dbReference>
<dbReference type="AlphaFoldDB" id="A0A967F1V7"/>
<keyword evidence="5" id="KW-1185">Reference proteome</keyword>
<sequence>MPQPLLDQTLIARPGSRLDITTPALVLDLDALESNLMAMAELAKVQGIGLRPHAKTHKSVAIGKRQMDLGALGLCCAKLSEAEALAEGGLDRFLLTSPVTGSRRIERLLALKARCRELMLVADDPGNLKDLGKAAAAHNQQLDLLIDVDVGQHRTGVANHVQALALAGIIAADPNLKLHGLQGYAGQLQHIADYDERRRASHAALAQLAALRDVLEAAGHPCPIMTGGGTGSHAFDHEAGVLSELQVGSYIVSDVEYDAVDLAGDGRRPFRAGLVVYSRVISANHQGFVTIDAGSKSIATDGPLPEIVFGAPEGTRYSISGDEFGQLDLPPGSAALKVGDLVGLQVPHCDPTINLFDHYHCIRGDALVALWPIEARGASS</sequence>
<dbReference type="InterPro" id="IPR051466">
    <property type="entry name" value="D-amino_acid_metab_enzyme"/>
</dbReference>
<evidence type="ECO:0000256" key="1">
    <source>
        <dbReference type="ARBA" id="ARBA00005323"/>
    </source>
</evidence>
<proteinExistence type="inferred from homology"/>
<protein>
    <submittedName>
        <fullName evidence="4">DSD1 family PLP-dependent enzyme</fullName>
    </submittedName>
</protein>
<dbReference type="RefSeq" id="WP_167229379.1">
    <property type="nucleotide sequence ID" value="NZ_JAAQPH010000024.1"/>
</dbReference>
<dbReference type="PANTHER" id="PTHR28004:SF2">
    <property type="entry name" value="D-SERINE DEHYDRATASE"/>
    <property type="match status" value="1"/>
</dbReference>
<comment type="caution">
    <text evidence="4">The sequence shown here is derived from an EMBL/GenBank/DDBJ whole genome shotgun (WGS) entry which is preliminary data.</text>
</comment>
<dbReference type="CDD" id="cd06819">
    <property type="entry name" value="PLPDE_III_LS_D-TA"/>
    <property type="match status" value="1"/>
</dbReference>
<evidence type="ECO:0000313" key="5">
    <source>
        <dbReference type="Proteomes" id="UP000761264"/>
    </source>
</evidence>
<dbReference type="Pfam" id="PF14031">
    <property type="entry name" value="D-ser_dehydrat"/>
    <property type="match status" value="1"/>
</dbReference>
<reference evidence="4" key="1">
    <citation type="submission" date="2020-03" db="EMBL/GenBank/DDBJ databases">
        <title>Genome of Pelagibius litoralis DSM 21314T.</title>
        <authorList>
            <person name="Wang G."/>
        </authorList>
    </citation>
    <scope>NUCLEOTIDE SEQUENCE</scope>
    <source>
        <strain evidence="4">DSM 21314</strain>
    </source>
</reference>
<dbReference type="InterPro" id="IPR029066">
    <property type="entry name" value="PLP-binding_barrel"/>
</dbReference>
<dbReference type="InterPro" id="IPR042208">
    <property type="entry name" value="D-ser_dehydrat-like_sf"/>
</dbReference>
<name>A0A967F1V7_9PROT</name>
<evidence type="ECO:0000313" key="4">
    <source>
        <dbReference type="EMBL" id="NIA71589.1"/>
    </source>
</evidence>
<dbReference type="EMBL" id="JAAQPH010000024">
    <property type="protein sequence ID" value="NIA71589.1"/>
    <property type="molecule type" value="Genomic_DNA"/>
</dbReference>
<comment type="similarity">
    <text evidence="1">Belongs to the DSD1 family.</text>
</comment>